<dbReference type="InterPro" id="IPR050951">
    <property type="entry name" value="Retrovirus_Pol_polyprotein"/>
</dbReference>
<keyword evidence="4" id="KW-0255">Endonuclease</keyword>
<evidence type="ECO:0000256" key="4">
    <source>
        <dbReference type="ARBA" id="ARBA00022759"/>
    </source>
</evidence>
<evidence type="ECO:0000256" key="3">
    <source>
        <dbReference type="ARBA" id="ARBA00022722"/>
    </source>
</evidence>
<keyword evidence="6" id="KW-0695">RNA-directed DNA polymerase</keyword>
<dbReference type="SUPFAM" id="SSF56672">
    <property type="entry name" value="DNA/RNA polymerases"/>
    <property type="match status" value="1"/>
</dbReference>
<evidence type="ECO:0000259" key="7">
    <source>
        <dbReference type="Pfam" id="PF17917"/>
    </source>
</evidence>
<accession>A0A074ZRY9</accession>
<evidence type="ECO:0000256" key="5">
    <source>
        <dbReference type="ARBA" id="ARBA00022801"/>
    </source>
</evidence>
<dbReference type="Pfam" id="PF17917">
    <property type="entry name" value="RT_RNaseH"/>
    <property type="match status" value="1"/>
</dbReference>
<dbReference type="RefSeq" id="XP_009167686.1">
    <property type="nucleotide sequence ID" value="XM_009169422.1"/>
</dbReference>
<dbReference type="InterPro" id="IPR041373">
    <property type="entry name" value="RT_RNaseH"/>
</dbReference>
<keyword evidence="9" id="KW-1185">Reference proteome</keyword>
<dbReference type="InterPro" id="IPR043502">
    <property type="entry name" value="DNA/RNA_pol_sf"/>
</dbReference>
<reference evidence="8 9" key="1">
    <citation type="submission" date="2013-11" db="EMBL/GenBank/DDBJ databases">
        <title>Opisthorchis viverrini - life in the bile duct.</title>
        <authorList>
            <person name="Young N.D."/>
            <person name="Nagarajan N."/>
            <person name="Lin S.J."/>
            <person name="Korhonen P.K."/>
            <person name="Jex A.R."/>
            <person name="Hall R.S."/>
            <person name="Safavi-Hemami H."/>
            <person name="Kaewkong W."/>
            <person name="Bertrand D."/>
            <person name="Gao S."/>
            <person name="Seet Q."/>
            <person name="Wongkham S."/>
            <person name="Teh B.T."/>
            <person name="Wongkham C."/>
            <person name="Intapan P.M."/>
            <person name="Maleewong W."/>
            <person name="Yang X."/>
            <person name="Hu M."/>
            <person name="Wang Z."/>
            <person name="Hofmann A."/>
            <person name="Sternberg P.W."/>
            <person name="Tan P."/>
            <person name="Wang J."/>
            <person name="Gasser R.B."/>
        </authorList>
    </citation>
    <scope>NUCLEOTIDE SEQUENCE [LARGE SCALE GENOMIC DNA]</scope>
</reference>
<sequence length="330" mass="36433">MQPKTAPAALNLPTLEIMSLTNTTTSELFTICKRASRTSQKPSLADSELEALRVASPLLGLKERVFTMVDVVCKTEWLECLKGVGAPLYAAALLFDASPTGLGVILEQNGRPVICASRRLTQAAQGYSQTQREALVVYWGVGRLHKYHFGEPFTIVTDHEALKFVYHPMKSLAKSSAAMVQRWSIALSSYTYNIIHRGAKSIQAIQDGLDGTRIGPDRVLRRPLDRALPELDGVSRHQLLSDRFIESVQPALSAQLRLARATSQLGVEDLVHLAREPAEAPLATLQPQKKRDGSPLEELQTRLDQLAEQLAVVKTEPRRHAGTSRCYKCC</sequence>
<dbReference type="GO" id="GO:0016787">
    <property type="term" value="F:hydrolase activity"/>
    <property type="evidence" value="ECO:0007669"/>
    <property type="project" value="UniProtKB-KW"/>
</dbReference>
<dbReference type="AlphaFoldDB" id="A0A074ZRY9"/>
<dbReference type="OrthoDB" id="6272906at2759"/>
<gene>
    <name evidence="8" type="ORF">T265_04640</name>
</gene>
<feature type="domain" description="Reverse transcriptase RNase H-like" evidence="7">
    <location>
        <begin position="93"/>
        <end position="190"/>
    </location>
</feature>
<organism evidence="8 9">
    <name type="scientific">Opisthorchis viverrini</name>
    <name type="common">Southeast Asian liver fluke</name>
    <dbReference type="NCBI Taxonomy" id="6198"/>
    <lineage>
        <taxon>Eukaryota</taxon>
        <taxon>Metazoa</taxon>
        <taxon>Spiralia</taxon>
        <taxon>Lophotrochozoa</taxon>
        <taxon>Platyhelminthes</taxon>
        <taxon>Trematoda</taxon>
        <taxon>Digenea</taxon>
        <taxon>Opisthorchiida</taxon>
        <taxon>Opisthorchiata</taxon>
        <taxon>Opisthorchiidae</taxon>
        <taxon>Opisthorchis</taxon>
    </lineage>
</organism>
<dbReference type="PANTHER" id="PTHR37984">
    <property type="entry name" value="PROTEIN CBG26694"/>
    <property type="match status" value="1"/>
</dbReference>
<evidence type="ECO:0000256" key="2">
    <source>
        <dbReference type="ARBA" id="ARBA00022695"/>
    </source>
</evidence>
<dbReference type="CDD" id="cd09274">
    <property type="entry name" value="RNase_HI_RT_Ty3"/>
    <property type="match status" value="1"/>
</dbReference>
<dbReference type="GeneID" id="20318822"/>
<keyword evidence="3" id="KW-0540">Nuclease</keyword>
<dbReference type="EMBL" id="KL596696">
    <property type="protein sequence ID" value="KER28597.1"/>
    <property type="molecule type" value="Genomic_DNA"/>
</dbReference>
<dbReference type="STRING" id="6198.A0A074ZRY9"/>
<dbReference type="Proteomes" id="UP000054324">
    <property type="component" value="Unassembled WGS sequence"/>
</dbReference>
<dbReference type="KEGG" id="ovi:T265_04640"/>
<evidence type="ECO:0000313" key="9">
    <source>
        <dbReference type="Proteomes" id="UP000054324"/>
    </source>
</evidence>
<dbReference type="GO" id="GO:0003964">
    <property type="term" value="F:RNA-directed DNA polymerase activity"/>
    <property type="evidence" value="ECO:0007669"/>
    <property type="project" value="UniProtKB-KW"/>
</dbReference>
<evidence type="ECO:0000256" key="6">
    <source>
        <dbReference type="ARBA" id="ARBA00022918"/>
    </source>
</evidence>
<keyword evidence="2" id="KW-0548">Nucleotidyltransferase</keyword>
<keyword evidence="5" id="KW-0378">Hydrolase</keyword>
<keyword evidence="1" id="KW-0808">Transferase</keyword>
<evidence type="ECO:0000313" key="8">
    <source>
        <dbReference type="EMBL" id="KER28597.1"/>
    </source>
</evidence>
<dbReference type="CTD" id="20318822"/>
<dbReference type="PANTHER" id="PTHR37984:SF5">
    <property type="entry name" value="PROTEIN NYNRIN-LIKE"/>
    <property type="match status" value="1"/>
</dbReference>
<dbReference type="GO" id="GO:0004519">
    <property type="term" value="F:endonuclease activity"/>
    <property type="evidence" value="ECO:0007669"/>
    <property type="project" value="UniProtKB-KW"/>
</dbReference>
<name>A0A074ZRY9_OPIVI</name>
<protein>
    <recommendedName>
        <fullName evidence="7">Reverse transcriptase RNase H-like domain-containing protein</fullName>
    </recommendedName>
</protein>
<proteinExistence type="predicted"/>
<evidence type="ECO:0000256" key="1">
    <source>
        <dbReference type="ARBA" id="ARBA00022679"/>
    </source>
</evidence>